<evidence type="ECO:0000313" key="2">
    <source>
        <dbReference type="Proteomes" id="UP001215598"/>
    </source>
</evidence>
<reference evidence="1" key="1">
    <citation type="submission" date="2023-03" db="EMBL/GenBank/DDBJ databases">
        <title>Massive genome expansion in bonnet fungi (Mycena s.s.) driven by repeated elements and novel gene families across ecological guilds.</title>
        <authorList>
            <consortium name="Lawrence Berkeley National Laboratory"/>
            <person name="Harder C.B."/>
            <person name="Miyauchi S."/>
            <person name="Viragh M."/>
            <person name="Kuo A."/>
            <person name="Thoen E."/>
            <person name="Andreopoulos B."/>
            <person name="Lu D."/>
            <person name="Skrede I."/>
            <person name="Drula E."/>
            <person name="Henrissat B."/>
            <person name="Morin E."/>
            <person name="Kohler A."/>
            <person name="Barry K."/>
            <person name="LaButti K."/>
            <person name="Morin E."/>
            <person name="Salamov A."/>
            <person name="Lipzen A."/>
            <person name="Mereny Z."/>
            <person name="Hegedus B."/>
            <person name="Baldrian P."/>
            <person name="Stursova M."/>
            <person name="Weitz H."/>
            <person name="Taylor A."/>
            <person name="Grigoriev I.V."/>
            <person name="Nagy L.G."/>
            <person name="Martin F."/>
            <person name="Kauserud H."/>
        </authorList>
    </citation>
    <scope>NUCLEOTIDE SEQUENCE</scope>
    <source>
        <strain evidence="1">CBHHK182m</strain>
    </source>
</reference>
<keyword evidence="2" id="KW-1185">Reference proteome</keyword>
<protein>
    <submittedName>
        <fullName evidence="1">Uncharacterized protein</fullName>
    </submittedName>
</protein>
<accession>A0AAD7JRL7</accession>
<evidence type="ECO:0000313" key="1">
    <source>
        <dbReference type="EMBL" id="KAJ7769288.1"/>
    </source>
</evidence>
<dbReference type="AlphaFoldDB" id="A0AAD7JRL7"/>
<name>A0AAD7JRL7_9AGAR</name>
<dbReference type="Proteomes" id="UP001215598">
    <property type="component" value="Unassembled WGS sequence"/>
</dbReference>
<organism evidence="1 2">
    <name type="scientific">Mycena metata</name>
    <dbReference type="NCBI Taxonomy" id="1033252"/>
    <lineage>
        <taxon>Eukaryota</taxon>
        <taxon>Fungi</taxon>
        <taxon>Dikarya</taxon>
        <taxon>Basidiomycota</taxon>
        <taxon>Agaricomycotina</taxon>
        <taxon>Agaricomycetes</taxon>
        <taxon>Agaricomycetidae</taxon>
        <taxon>Agaricales</taxon>
        <taxon>Marasmiineae</taxon>
        <taxon>Mycenaceae</taxon>
        <taxon>Mycena</taxon>
    </lineage>
</organism>
<proteinExistence type="predicted"/>
<comment type="caution">
    <text evidence="1">The sequence shown here is derived from an EMBL/GenBank/DDBJ whole genome shotgun (WGS) entry which is preliminary data.</text>
</comment>
<sequence length="333" mass="35710">MLKTSGTSNIVIYQTDKVGLGLWPQMEEVEEIEITEGAVGGIEINNGGADTNNTIEITDGSVHAENVMEGEMEEGGGGEGEHLNAGCTHNAVGVKERHAWAGRDYLTLDSAIGSESDSIYGLETGPTVTPTLGAHGISTHARRCVPRVWWQLGLHVRCWHGLQLPPLNGELLSTATWTPQSWCALSWVYLATYRGEKGRAMGKGGGGRGGDYMPAMSPNIPGGRGLREDNVRVTTQESGSGADEVVGAQEATEDMQDMFIQIVLKVRLAAREGVSARAPASLRACKTPAWVPELPPRSDSPCTSSWLLRSGDCHRSRCGQHRTHSQGVPEGSW</sequence>
<dbReference type="EMBL" id="JARKIB010000018">
    <property type="protein sequence ID" value="KAJ7769288.1"/>
    <property type="molecule type" value="Genomic_DNA"/>
</dbReference>
<gene>
    <name evidence="1" type="ORF">B0H16DRAFT_1452493</name>
</gene>